<evidence type="ECO:0000313" key="4">
    <source>
        <dbReference type="Proteomes" id="UP000230760"/>
    </source>
</evidence>
<protein>
    <recommendedName>
        <fullName evidence="5">Helix-turn-helix domain-containing protein</fullName>
    </recommendedName>
</protein>
<dbReference type="Proteomes" id="UP000230760">
    <property type="component" value="Unassembled WGS sequence"/>
</dbReference>
<feature type="compositionally biased region" description="Low complexity" evidence="1">
    <location>
        <begin position="282"/>
        <end position="294"/>
    </location>
</feature>
<sequence length="528" mass="58384">MSIFQNGKYISLREAAKMSGYAPDYVGFLIRKGKIQGKRVYTNVSWQVSVQSLTKYCKSQKSAIIESRDFHLSKKKYLTLKEAAKFSGYSSDYVGYLIRSKKIAGKKIYSGISWLVNEEILRQYLESGIKKKDSRRKYSDKNRAVLLGDSLLFVRKEISLWTRAVRAFLKSSKYGTAFAILGIVISGVLLVWAVTPKNPIQTIEIFPVQFDGDWQNSQNAMGQPDVAENGDLSSFSELNSATYQQGLLSLIVSEFSAIPQIFEGAGEEIQQAQPTPEPSITPEPEGNTEGQQTENQEEQPTPSVENENHNEENQISGITPSPTPSVASASAEATADKEAMEGKPDESSLPEENVQNENPAETQIPSETPLETPLENLTETPTETLLETPLESQAETPIETLSESETPLATPLIEESMGTAEPQPTELQQTEETPLMEEISNVPKPQAAEIQQTENSQQEAPTSFFQSAKKFIAQGLKNTFGNIVKAKHIPNFEELKEKEFVSAKIKLSFAIGEKSSDLQQISGPQPNL</sequence>
<feature type="compositionally biased region" description="Polar residues" evidence="1">
    <location>
        <begin position="393"/>
        <end position="407"/>
    </location>
</feature>
<feature type="compositionally biased region" description="Low complexity" evidence="1">
    <location>
        <begin position="367"/>
        <end position="391"/>
    </location>
</feature>
<evidence type="ECO:0000256" key="1">
    <source>
        <dbReference type="SAM" id="MobiDB-lite"/>
    </source>
</evidence>
<feature type="region of interest" description="Disordered" evidence="1">
    <location>
        <begin position="268"/>
        <end position="435"/>
    </location>
</feature>
<name>A0A2M7UXV4_9BACT</name>
<feature type="compositionally biased region" description="Basic and acidic residues" evidence="1">
    <location>
        <begin position="334"/>
        <end position="346"/>
    </location>
</feature>
<comment type="caution">
    <text evidence="3">The sequence shown here is derived from an EMBL/GenBank/DDBJ whole genome shotgun (WGS) entry which is preliminary data.</text>
</comment>
<reference evidence="4" key="1">
    <citation type="submission" date="2017-09" db="EMBL/GenBank/DDBJ databases">
        <title>Depth-based differentiation of microbial function through sediment-hosted aquifers and enrichment of novel symbionts in the deep terrestrial subsurface.</title>
        <authorList>
            <person name="Probst A.J."/>
            <person name="Ladd B."/>
            <person name="Jarett J.K."/>
            <person name="Geller-Mcgrath D.E."/>
            <person name="Sieber C.M.K."/>
            <person name="Emerson J.B."/>
            <person name="Anantharaman K."/>
            <person name="Thomas B.C."/>
            <person name="Malmstrom R."/>
            <person name="Stieglmeier M."/>
            <person name="Klingl A."/>
            <person name="Woyke T."/>
            <person name="Ryan C.M."/>
            <person name="Banfield J.F."/>
        </authorList>
    </citation>
    <scope>NUCLEOTIDE SEQUENCE [LARGE SCALE GENOMIC DNA]</scope>
</reference>
<keyword evidence="2" id="KW-0472">Membrane</keyword>
<evidence type="ECO:0008006" key="5">
    <source>
        <dbReference type="Google" id="ProtNLM"/>
    </source>
</evidence>
<evidence type="ECO:0000256" key="2">
    <source>
        <dbReference type="SAM" id="Phobius"/>
    </source>
</evidence>
<dbReference type="AlphaFoldDB" id="A0A2M7UXV4"/>
<organism evidence="3 4">
    <name type="scientific">Candidatus Nealsonbacteria bacterium CG_4_10_14_0_2_um_filter_38_17</name>
    <dbReference type="NCBI Taxonomy" id="1974680"/>
    <lineage>
        <taxon>Bacteria</taxon>
        <taxon>Candidatus Nealsoniibacteriota</taxon>
    </lineage>
</organism>
<proteinExistence type="predicted"/>
<accession>A0A2M7UXV4</accession>
<keyword evidence="2" id="KW-1133">Transmembrane helix</keyword>
<feature type="transmembrane region" description="Helical" evidence="2">
    <location>
        <begin position="174"/>
        <end position="194"/>
    </location>
</feature>
<evidence type="ECO:0000313" key="3">
    <source>
        <dbReference type="EMBL" id="PIZ88780.1"/>
    </source>
</evidence>
<keyword evidence="2" id="KW-0812">Transmembrane</keyword>
<feature type="compositionally biased region" description="Polar residues" evidence="1">
    <location>
        <begin position="353"/>
        <end position="366"/>
    </location>
</feature>
<feature type="compositionally biased region" description="Low complexity" evidence="1">
    <location>
        <begin position="324"/>
        <end position="333"/>
    </location>
</feature>
<dbReference type="EMBL" id="PFPB01000051">
    <property type="protein sequence ID" value="PIZ88780.1"/>
    <property type="molecule type" value="Genomic_DNA"/>
</dbReference>
<feature type="compositionally biased region" description="Low complexity" evidence="1">
    <location>
        <begin position="421"/>
        <end position="435"/>
    </location>
</feature>
<feature type="non-terminal residue" evidence="3">
    <location>
        <position position="528"/>
    </location>
</feature>
<gene>
    <name evidence="3" type="ORF">COX90_02830</name>
</gene>